<evidence type="ECO:0000313" key="4">
    <source>
        <dbReference type="EMBL" id="KAJ3569136.1"/>
    </source>
</evidence>
<gene>
    <name evidence="4" type="ORF">NP233_g5249</name>
</gene>
<dbReference type="Pfam" id="PF03330">
    <property type="entry name" value="DPBB_1"/>
    <property type="match status" value="1"/>
</dbReference>
<evidence type="ECO:0000259" key="3">
    <source>
        <dbReference type="Pfam" id="PF03330"/>
    </source>
</evidence>
<feature type="domain" description="RlpA-like protein double-psi beta-barrel" evidence="3">
    <location>
        <begin position="25"/>
        <end position="112"/>
    </location>
</feature>
<keyword evidence="1 2" id="KW-0732">Signal</keyword>
<dbReference type="PANTHER" id="PTHR31836">
    <property type="match status" value="1"/>
</dbReference>
<organism evidence="4 5">
    <name type="scientific">Leucocoprinus birnbaumii</name>
    <dbReference type="NCBI Taxonomy" id="56174"/>
    <lineage>
        <taxon>Eukaryota</taxon>
        <taxon>Fungi</taxon>
        <taxon>Dikarya</taxon>
        <taxon>Basidiomycota</taxon>
        <taxon>Agaricomycotina</taxon>
        <taxon>Agaricomycetes</taxon>
        <taxon>Agaricomycetidae</taxon>
        <taxon>Agaricales</taxon>
        <taxon>Agaricineae</taxon>
        <taxon>Agaricaceae</taxon>
        <taxon>Leucocoprinus</taxon>
    </lineage>
</organism>
<comment type="caution">
    <text evidence="4">The sequence shown here is derived from an EMBL/GenBank/DDBJ whole genome shotgun (WGS) entry which is preliminary data.</text>
</comment>
<accession>A0AAD5VVV3</accession>
<sequence length="116" mass="12195">MQVTRTLLALISVSASLFGSVNAFKGDATYYDPGLGACGKTNKGGDLVVALSAAKYGSGSHCGKYIGIHYKGKYVKAKIVDKCPGCATNAVDISPTAFSKLANKDLGRIQVDWEFL</sequence>
<keyword evidence="5" id="KW-1185">Reference proteome</keyword>
<dbReference type="InterPro" id="IPR009009">
    <property type="entry name" value="RlpA-like_DPBB"/>
</dbReference>
<dbReference type="AlphaFoldDB" id="A0AAD5VVV3"/>
<name>A0AAD5VVV3_9AGAR</name>
<feature type="signal peptide" evidence="2">
    <location>
        <begin position="1"/>
        <end position="23"/>
    </location>
</feature>
<evidence type="ECO:0000256" key="1">
    <source>
        <dbReference type="ARBA" id="ARBA00022729"/>
    </source>
</evidence>
<feature type="chain" id="PRO_5042174829" description="RlpA-like protein double-psi beta-barrel domain-containing protein" evidence="2">
    <location>
        <begin position="24"/>
        <end position="116"/>
    </location>
</feature>
<dbReference type="Proteomes" id="UP001213000">
    <property type="component" value="Unassembled WGS sequence"/>
</dbReference>
<evidence type="ECO:0000256" key="2">
    <source>
        <dbReference type="SAM" id="SignalP"/>
    </source>
</evidence>
<dbReference type="InterPro" id="IPR036908">
    <property type="entry name" value="RlpA-like_sf"/>
</dbReference>
<dbReference type="Gene3D" id="2.40.40.10">
    <property type="entry name" value="RlpA-like domain"/>
    <property type="match status" value="1"/>
</dbReference>
<dbReference type="EMBL" id="JANIEX010000305">
    <property type="protein sequence ID" value="KAJ3569136.1"/>
    <property type="molecule type" value="Genomic_DNA"/>
</dbReference>
<dbReference type="CDD" id="cd22191">
    <property type="entry name" value="DPBB_RlpA_EXP_N-like"/>
    <property type="match status" value="1"/>
</dbReference>
<dbReference type="PANTHER" id="PTHR31836:SF28">
    <property type="entry name" value="SRCR DOMAIN-CONTAINING PROTEIN-RELATED"/>
    <property type="match status" value="1"/>
</dbReference>
<evidence type="ECO:0000313" key="5">
    <source>
        <dbReference type="Proteomes" id="UP001213000"/>
    </source>
</evidence>
<dbReference type="InterPro" id="IPR051477">
    <property type="entry name" value="Expansin_CellWall"/>
</dbReference>
<dbReference type="SUPFAM" id="SSF50685">
    <property type="entry name" value="Barwin-like endoglucanases"/>
    <property type="match status" value="1"/>
</dbReference>
<protein>
    <recommendedName>
        <fullName evidence="3">RlpA-like protein double-psi beta-barrel domain-containing protein</fullName>
    </recommendedName>
</protein>
<proteinExistence type="predicted"/>
<reference evidence="4" key="1">
    <citation type="submission" date="2022-07" db="EMBL/GenBank/DDBJ databases">
        <title>Genome Sequence of Leucocoprinus birnbaumii.</title>
        <authorList>
            <person name="Buettner E."/>
        </authorList>
    </citation>
    <scope>NUCLEOTIDE SEQUENCE</scope>
    <source>
        <strain evidence="4">VT141</strain>
    </source>
</reference>